<reference evidence="2" key="1">
    <citation type="submission" date="2020-05" db="EMBL/GenBank/DDBJ databases">
        <title>Chitinophaga laudate sp. nov., isolated from a tropical peat swamp.</title>
        <authorList>
            <person name="Goh C.B.S."/>
            <person name="Lee M.S."/>
            <person name="Parimannan S."/>
            <person name="Pasbakhsh P."/>
            <person name="Yule C.M."/>
            <person name="Rajandas H."/>
            <person name="Loke S."/>
            <person name="Croft L."/>
            <person name="Tan J.B.L."/>
        </authorList>
    </citation>
    <scope>NUCLEOTIDE SEQUENCE</scope>
    <source>
        <strain evidence="2">Mgbs1</strain>
    </source>
</reference>
<sequence length="160" mass="17687">MKGIILCLGAPNDDAGNLSRQALDRLQTVAAIYRSNPDLQIACTGGKGIHFNNTALPHYIYAHRYLLQQEIPAAAFTFTVDSANTAEDFRLSAPHIHTLQPEVLIVLTSDFHIPRARLLHNKYTGYPRTLFWPAPSGISAEEMAQLLAHEQRAIAAIEKS</sequence>
<accession>A0A433WBD4</accession>
<feature type="domain" description="DUF218" evidence="1">
    <location>
        <begin position="5"/>
        <end position="139"/>
    </location>
</feature>
<dbReference type="EMBL" id="RIAR02000001">
    <property type="protein sequence ID" value="NSL86380.1"/>
    <property type="molecule type" value="Genomic_DNA"/>
</dbReference>
<gene>
    <name evidence="2" type="ORF">ECE50_006045</name>
</gene>
<dbReference type="InterPro" id="IPR003848">
    <property type="entry name" value="DUF218"/>
</dbReference>
<proteinExistence type="predicted"/>
<evidence type="ECO:0000313" key="3">
    <source>
        <dbReference type="Proteomes" id="UP000281028"/>
    </source>
</evidence>
<protein>
    <submittedName>
        <fullName evidence="2">YdcF family protein</fullName>
    </submittedName>
</protein>
<keyword evidence="3" id="KW-1185">Reference proteome</keyword>
<evidence type="ECO:0000313" key="2">
    <source>
        <dbReference type="EMBL" id="NSL86380.1"/>
    </source>
</evidence>
<evidence type="ECO:0000259" key="1">
    <source>
        <dbReference type="Pfam" id="PF02698"/>
    </source>
</evidence>
<name>A0A433WBD4_9BACT</name>
<dbReference type="OrthoDB" id="9782395at2"/>
<dbReference type="Pfam" id="PF02698">
    <property type="entry name" value="DUF218"/>
    <property type="match status" value="1"/>
</dbReference>
<dbReference type="CDD" id="cd06259">
    <property type="entry name" value="YdcF-like"/>
    <property type="match status" value="1"/>
</dbReference>
<dbReference type="Proteomes" id="UP000281028">
    <property type="component" value="Unassembled WGS sequence"/>
</dbReference>
<comment type="caution">
    <text evidence="2">The sequence shown here is derived from an EMBL/GenBank/DDBJ whole genome shotgun (WGS) entry which is preliminary data.</text>
</comment>
<dbReference type="AlphaFoldDB" id="A0A433WBD4"/>
<organism evidence="2 3">
    <name type="scientific">Chitinophaga solisilvae</name>
    <dbReference type="NCBI Taxonomy" id="1233460"/>
    <lineage>
        <taxon>Bacteria</taxon>
        <taxon>Pseudomonadati</taxon>
        <taxon>Bacteroidota</taxon>
        <taxon>Chitinophagia</taxon>
        <taxon>Chitinophagales</taxon>
        <taxon>Chitinophagaceae</taxon>
        <taxon>Chitinophaga</taxon>
    </lineage>
</organism>